<dbReference type="InterPro" id="IPR002109">
    <property type="entry name" value="Glutaredoxin"/>
</dbReference>
<dbReference type="GO" id="GO:0015038">
    <property type="term" value="F:glutathione disulfide oxidoreductase activity"/>
    <property type="evidence" value="ECO:0007669"/>
    <property type="project" value="TreeGrafter"/>
</dbReference>
<keyword evidence="7" id="KW-1185">Reference proteome</keyword>
<name>C5MG64_CANTT</name>
<dbReference type="PROSITE" id="PS51354">
    <property type="entry name" value="GLUTAREDOXIN_2"/>
    <property type="match status" value="1"/>
</dbReference>
<evidence type="ECO:0000313" key="6">
    <source>
        <dbReference type="EMBL" id="EER31327.1"/>
    </source>
</evidence>
<dbReference type="InterPro" id="IPR014025">
    <property type="entry name" value="Glutaredoxin_subgr"/>
</dbReference>
<dbReference type="PRINTS" id="PR00160">
    <property type="entry name" value="GLUTAREDOXIN"/>
</dbReference>
<accession>C5MG64</accession>
<dbReference type="OrthoDB" id="418495at2759"/>
<dbReference type="GO" id="GO:0034599">
    <property type="term" value="P:cellular response to oxidative stress"/>
    <property type="evidence" value="ECO:0007669"/>
    <property type="project" value="TreeGrafter"/>
</dbReference>
<dbReference type="PANTHER" id="PTHR45694">
    <property type="entry name" value="GLUTAREDOXIN 2"/>
    <property type="match status" value="1"/>
</dbReference>
<dbReference type="eggNOG" id="KOG1752">
    <property type="taxonomic scope" value="Eukaryota"/>
</dbReference>
<organism evidence="6 7">
    <name type="scientific">Candida tropicalis (strain ATCC MYA-3404 / T1)</name>
    <name type="common">Yeast</name>
    <dbReference type="NCBI Taxonomy" id="294747"/>
    <lineage>
        <taxon>Eukaryota</taxon>
        <taxon>Fungi</taxon>
        <taxon>Dikarya</taxon>
        <taxon>Ascomycota</taxon>
        <taxon>Saccharomycotina</taxon>
        <taxon>Pichiomycetes</taxon>
        <taxon>Debaryomycetaceae</taxon>
        <taxon>Candida/Lodderomyces clade</taxon>
        <taxon>Candida</taxon>
    </lineage>
</organism>
<keyword evidence="2" id="KW-0249">Electron transport</keyword>
<dbReference type="InterPro" id="IPR036249">
    <property type="entry name" value="Thioredoxin-like_sf"/>
</dbReference>
<protein>
    <submittedName>
        <fullName evidence="6">Glutaredoxin</fullName>
    </submittedName>
</protein>
<gene>
    <name evidence="6" type="ORF">CTRG_05057</name>
</gene>
<keyword evidence="3" id="KW-1015">Disulfide bond</keyword>
<dbReference type="NCBIfam" id="TIGR02180">
    <property type="entry name" value="GRX_euk"/>
    <property type="match status" value="1"/>
</dbReference>
<proteinExistence type="predicted"/>
<dbReference type="InterPro" id="IPR011899">
    <property type="entry name" value="Glutaredoxin_euk/vir"/>
</dbReference>
<dbReference type="EMBL" id="GG692401">
    <property type="protein sequence ID" value="EER31327.1"/>
    <property type="molecule type" value="Genomic_DNA"/>
</dbReference>
<dbReference type="Proteomes" id="UP000002037">
    <property type="component" value="Unassembled WGS sequence"/>
</dbReference>
<dbReference type="InterPro" id="IPR011767">
    <property type="entry name" value="GLR_AS"/>
</dbReference>
<keyword evidence="1" id="KW-0813">Transport</keyword>
<dbReference type="SUPFAM" id="SSF52833">
    <property type="entry name" value="Thioredoxin-like"/>
    <property type="match status" value="1"/>
</dbReference>
<keyword evidence="4" id="KW-0676">Redox-active center</keyword>
<sequence length="116" mass="13448">MSALAWIFNWWYQPEPITPELQKETESTIKSNKIVIYSKTFCPFCKYTKEVFDELGEDYLIVNLNTLEDGLSIQNFLYDKTGQYMVPNVFINGKHIGGNSEVQTLKTEGKLEELLK</sequence>
<dbReference type="GeneID" id="8299213"/>
<evidence type="ECO:0000256" key="4">
    <source>
        <dbReference type="ARBA" id="ARBA00023284"/>
    </source>
</evidence>
<reference evidence="6 7" key="1">
    <citation type="journal article" date="2009" name="Nature">
        <title>Evolution of pathogenicity and sexual reproduction in eight Candida genomes.</title>
        <authorList>
            <person name="Butler G."/>
            <person name="Rasmussen M.D."/>
            <person name="Lin M.F."/>
            <person name="Santos M.A."/>
            <person name="Sakthikumar S."/>
            <person name="Munro C.A."/>
            <person name="Rheinbay E."/>
            <person name="Grabherr M."/>
            <person name="Forche A."/>
            <person name="Reedy J.L."/>
            <person name="Agrafioti I."/>
            <person name="Arnaud M.B."/>
            <person name="Bates S."/>
            <person name="Brown A.J."/>
            <person name="Brunke S."/>
            <person name="Costanzo M.C."/>
            <person name="Fitzpatrick D.A."/>
            <person name="de Groot P.W."/>
            <person name="Harris D."/>
            <person name="Hoyer L.L."/>
            <person name="Hube B."/>
            <person name="Klis F.M."/>
            <person name="Kodira C."/>
            <person name="Lennard N."/>
            <person name="Logue M.E."/>
            <person name="Martin R."/>
            <person name="Neiman A.M."/>
            <person name="Nikolaou E."/>
            <person name="Quail M.A."/>
            <person name="Quinn J."/>
            <person name="Santos M.C."/>
            <person name="Schmitzberger F.F."/>
            <person name="Sherlock G."/>
            <person name="Shah P."/>
            <person name="Silverstein K.A."/>
            <person name="Skrzypek M.S."/>
            <person name="Soll D."/>
            <person name="Staggs R."/>
            <person name="Stansfield I."/>
            <person name="Stumpf M.P."/>
            <person name="Sudbery P.E."/>
            <person name="Srikantha T."/>
            <person name="Zeng Q."/>
            <person name="Berman J."/>
            <person name="Berriman M."/>
            <person name="Heitman J."/>
            <person name="Gow N.A."/>
            <person name="Lorenz M.C."/>
            <person name="Birren B.W."/>
            <person name="Kellis M."/>
            <person name="Cuomo C.A."/>
        </authorList>
    </citation>
    <scope>NUCLEOTIDE SEQUENCE [LARGE SCALE GENOMIC DNA]</scope>
    <source>
        <strain evidence="7">ATCC MYA-3404 / T1</strain>
    </source>
</reference>
<dbReference type="GO" id="GO:0005737">
    <property type="term" value="C:cytoplasm"/>
    <property type="evidence" value="ECO:0007669"/>
    <property type="project" value="TreeGrafter"/>
</dbReference>
<dbReference type="RefSeq" id="XP_002550759.1">
    <property type="nucleotide sequence ID" value="XM_002550713.1"/>
</dbReference>
<dbReference type="HOGENOM" id="CLU_026126_7_2_1"/>
<dbReference type="PROSITE" id="PS00195">
    <property type="entry name" value="GLUTAREDOXIN_1"/>
    <property type="match status" value="1"/>
</dbReference>
<evidence type="ECO:0000259" key="5">
    <source>
        <dbReference type="Pfam" id="PF00462"/>
    </source>
</evidence>
<dbReference type="PANTHER" id="PTHR45694:SF26">
    <property type="entry name" value="GRX1P"/>
    <property type="match status" value="1"/>
</dbReference>
<dbReference type="AlphaFoldDB" id="C5MG64"/>
<evidence type="ECO:0000256" key="2">
    <source>
        <dbReference type="ARBA" id="ARBA00022982"/>
    </source>
</evidence>
<dbReference type="VEuPathDB" id="FungiDB:CTRG_05057"/>
<evidence type="ECO:0000256" key="1">
    <source>
        <dbReference type="ARBA" id="ARBA00022448"/>
    </source>
</evidence>
<dbReference type="Gene3D" id="3.40.30.10">
    <property type="entry name" value="Glutaredoxin"/>
    <property type="match status" value="1"/>
</dbReference>
<evidence type="ECO:0000256" key="3">
    <source>
        <dbReference type="ARBA" id="ARBA00023157"/>
    </source>
</evidence>
<dbReference type="CDD" id="cd03419">
    <property type="entry name" value="GRX_GRXh_1_2_like"/>
    <property type="match status" value="1"/>
</dbReference>
<evidence type="ECO:0000313" key="7">
    <source>
        <dbReference type="Proteomes" id="UP000002037"/>
    </source>
</evidence>
<dbReference type="Pfam" id="PF00462">
    <property type="entry name" value="Glutaredoxin"/>
    <property type="match status" value="1"/>
</dbReference>
<dbReference type="STRING" id="294747.C5MG64"/>
<dbReference type="KEGG" id="ctp:CTRG_05057"/>
<feature type="domain" description="Glutaredoxin" evidence="5">
    <location>
        <begin position="34"/>
        <end position="96"/>
    </location>
</feature>
<dbReference type="FunFam" id="3.40.30.10:FF:000276">
    <property type="entry name" value="Glutaredoxin 3"/>
    <property type="match status" value="1"/>
</dbReference>